<dbReference type="OrthoDB" id="2427779at2759"/>
<keyword evidence="2" id="KW-1185">Reference proteome</keyword>
<dbReference type="EMBL" id="JAAAIP010000012">
    <property type="protein sequence ID" value="KAG0329659.1"/>
    <property type="molecule type" value="Genomic_DNA"/>
</dbReference>
<dbReference type="AlphaFoldDB" id="A0A9P6RY12"/>
<name>A0A9P6RY12_9FUNG</name>
<gene>
    <name evidence="1" type="ORF">BGZ99_000874</name>
</gene>
<sequence>MLHSPQLVEFQPGEYHSQTSMHRRSMGRSCDMRQFVVHEVGGVATASIKKLDLLVIGAAKKDEGPNVTKVLDDGTKLCKLTKDMHDLIRSKAKHNMHERLVTFGIQISGETATFFTLQHHRGRFYQLCCEGSESFPSVWVNQVGTRCVLEVLVKVLIVRKALLSMAEDIATAAYTNGLIICTDAIDSDVDWVPATFRAHPLFSPSLS</sequence>
<dbReference type="Proteomes" id="UP000738325">
    <property type="component" value="Unassembled WGS sequence"/>
</dbReference>
<protein>
    <submittedName>
        <fullName evidence="1">Uncharacterized protein</fullName>
    </submittedName>
</protein>
<reference evidence="1" key="1">
    <citation type="journal article" date="2020" name="Fungal Divers.">
        <title>Resolving the Mortierellaceae phylogeny through synthesis of multi-gene phylogenetics and phylogenomics.</title>
        <authorList>
            <person name="Vandepol N."/>
            <person name="Liber J."/>
            <person name="Desiro A."/>
            <person name="Na H."/>
            <person name="Kennedy M."/>
            <person name="Barry K."/>
            <person name="Grigoriev I.V."/>
            <person name="Miller A.N."/>
            <person name="O'Donnell K."/>
            <person name="Stajich J.E."/>
            <person name="Bonito G."/>
        </authorList>
    </citation>
    <scope>NUCLEOTIDE SEQUENCE</scope>
    <source>
        <strain evidence="1">REB-010B</strain>
    </source>
</reference>
<evidence type="ECO:0000313" key="2">
    <source>
        <dbReference type="Proteomes" id="UP000738325"/>
    </source>
</evidence>
<organism evidence="1 2">
    <name type="scientific">Dissophora globulifera</name>
    <dbReference type="NCBI Taxonomy" id="979702"/>
    <lineage>
        <taxon>Eukaryota</taxon>
        <taxon>Fungi</taxon>
        <taxon>Fungi incertae sedis</taxon>
        <taxon>Mucoromycota</taxon>
        <taxon>Mortierellomycotina</taxon>
        <taxon>Mortierellomycetes</taxon>
        <taxon>Mortierellales</taxon>
        <taxon>Mortierellaceae</taxon>
        <taxon>Dissophora</taxon>
    </lineage>
</organism>
<proteinExistence type="predicted"/>
<evidence type="ECO:0000313" key="1">
    <source>
        <dbReference type="EMBL" id="KAG0329659.1"/>
    </source>
</evidence>
<accession>A0A9P6RY12</accession>
<comment type="caution">
    <text evidence="1">The sequence shown here is derived from an EMBL/GenBank/DDBJ whole genome shotgun (WGS) entry which is preliminary data.</text>
</comment>